<dbReference type="InterPro" id="IPR050515">
    <property type="entry name" value="Beta-lactam/transpept"/>
</dbReference>
<reference evidence="20 21" key="1">
    <citation type="submission" date="2018-12" db="EMBL/GenBank/DDBJ databases">
        <authorList>
            <consortium name="Pathogen Informatics"/>
        </authorList>
    </citation>
    <scope>NUCLEOTIDE SEQUENCE [LARGE SCALE GENOMIC DNA]</scope>
    <source>
        <strain evidence="20 21">NCTC9419</strain>
    </source>
</reference>
<keyword evidence="20" id="KW-0328">Glycosyltransferase</keyword>
<keyword evidence="10" id="KW-0573">Peptidoglycan synthesis</keyword>
<keyword evidence="6" id="KW-0645">Protease</keyword>
<dbReference type="AlphaFoldDB" id="A0A3S4GL42"/>
<dbReference type="FunFam" id="3.90.1310.10:FF:000003">
    <property type="entry name" value="Peptidoglycan D,D-transpeptidase FtsI"/>
    <property type="match status" value="1"/>
</dbReference>
<dbReference type="GO" id="GO:0006508">
    <property type="term" value="P:proteolysis"/>
    <property type="evidence" value="ECO:0007669"/>
    <property type="project" value="UniProtKB-KW"/>
</dbReference>
<keyword evidence="9" id="KW-0133">Cell shape</keyword>
<evidence type="ECO:0000259" key="19">
    <source>
        <dbReference type="Pfam" id="PF03717"/>
    </source>
</evidence>
<keyword evidence="14" id="KW-0131">Cell cycle</keyword>
<dbReference type="PANTHER" id="PTHR30627:SF1">
    <property type="entry name" value="PEPTIDOGLYCAN D,D-TRANSPEPTIDASE FTSI"/>
    <property type="match status" value="1"/>
</dbReference>
<evidence type="ECO:0000256" key="6">
    <source>
        <dbReference type="ARBA" id="ARBA00022670"/>
    </source>
</evidence>
<protein>
    <recommendedName>
        <fullName evidence="16">Penicillin-binding protein 3</fullName>
    </recommendedName>
</protein>
<feature type="domain" description="Penicillin-binding protein dimerisation" evidence="19">
    <location>
        <begin position="66"/>
        <end position="219"/>
    </location>
</feature>
<evidence type="ECO:0000256" key="8">
    <source>
        <dbReference type="ARBA" id="ARBA00022801"/>
    </source>
</evidence>
<keyword evidence="12 17" id="KW-0472">Membrane</keyword>
<dbReference type="PANTHER" id="PTHR30627">
    <property type="entry name" value="PEPTIDOGLYCAN D,D-TRANSPEPTIDASE"/>
    <property type="match status" value="1"/>
</dbReference>
<keyword evidence="7 17" id="KW-0812">Transmembrane</keyword>
<comment type="subcellular location">
    <subcellularLocation>
        <location evidence="1">Cell inner membrane</location>
        <topology evidence="1">Single-pass membrane protein</topology>
    </subcellularLocation>
</comment>
<keyword evidence="8" id="KW-0378">Hydrolase</keyword>
<dbReference type="Pfam" id="PF00905">
    <property type="entry name" value="Transpeptidase"/>
    <property type="match status" value="1"/>
</dbReference>
<evidence type="ECO:0000256" key="4">
    <source>
        <dbReference type="ARBA" id="ARBA00022618"/>
    </source>
</evidence>
<evidence type="ECO:0000313" key="21">
    <source>
        <dbReference type="Proteomes" id="UP000271603"/>
    </source>
</evidence>
<keyword evidence="13" id="KW-0717">Septation</keyword>
<dbReference type="GO" id="GO:0009252">
    <property type="term" value="P:peptidoglycan biosynthetic process"/>
    <property type="evidence" value="ECO:0007669"/>
    <property type="project" value="UniProtKB-KW"/>
</dbReference>
<dbReference type="InterPro" id="IPR036138">
    <property type="entry name" value="PBP_dimer_sf"/>
</dbReference>
<keyword evidence="5" id="KW-0121">Carboxypeptidase</keyword>
<accession>A0A3S4GL42</accession>
<dbReference type="NCBIfam" id="NF011685">
    <property type="entry name" value="PRK15105.1"/>
    <property type="match status" value="1"/>
</dbReference>
<dbReference type="InterPro" id="IPR012338">
    <property type="entry name" value="Beta-lactam/transpept-like"/>
</dbReference>
<dbReference type="Gene3D" id="1.10.150.770">
    <property type="match status" value="1"/>
</dbReference>
<evidence type="ECO:0000256" key="17">
    <source>
        <dbReference type="SAM" id="Phobius"/>
    </source>
</evidence>
<evidence type="ECO:0000256" key="2">
    <source>
        <dbReference type="ARBA" id="ARBA00022475"/>
    </source>
</evidence>
<dbReference type="GO" id="GO:0008360">
    <property type="term" value="P:regulation of cell shape"/>
    <property type="evidence" value="ECO:0007669"/>
    <property type="project" value="UniProtKB-KW"/>
</dbReference>
<dbReference type="Gene3D" id="3.40.710.10">
    <property type="entry name" value="DD-peptidase/beta-lactamase superfamily"/>
    <property type="match status" value="1"/>
</dbReference>
<keyword evidence="3" id="KW-0997">Cell inner membrane</keyword>
<dbReference type="InterPro" id="IPR005311">
    <property type="entry name" value="PBP_dimer"/>
</dbReference>
<dbReference type="EMBL" id="LR134155">
    <property type="protein sequence ID" value="VEA71827.1"/>
    <property type="molecule type" value="Genomic_DNA"/>
</dbReference>
<sequence>MKAARPGKLKRQEDQASFVSWRFALLCGCILLALVGLMLRVAYLQVISPDRLVKEGDMRSLRVQQVPAARGMISDRAGRPLAVSVPVNAIWADPKELNERGGITLDNRWKALSDALGIPLDQLSKRINANPRGRFVYLARQVNPAIGEYIHKLKLPGIYLRQESRRYYPAGQVTSHIIGVTNIDGQGIEGIEKSFDHWLTGQPGKRTVRKDRYGRVIEDISSVDSQAAHNLALSIDERLQALVYRELNNAVAFNKAESGTAVLIDVNTGEVLAMANSPSYNPNNMAGTPKETMRNRAITDIFEPGSTVKPMVVMTALQHGVVKENSVLNTVPYRINGHEIKDVARYPELSVTGILQKSSNVGVSKLALAMPSSALVDTYSRFGLEKRPIWGWSEKAVAYIQKNNGGLT</sequence>
<dbReference type="InterPro" id="IPR001460">
    <property type="entry name" value="PCN-bd_Tpept"/>
</dbReference>
<dbReference type="GO" id="GO:0071555">
    <property type="term" value="P:cell wall organization"/>
    <property type="evidence" value="ECO:0007669"/>
    <property type="project" value="UniProtKB-KW"/>
</dbReference>
<dbReference type="SUPFAM" id="SSF56519">
    <property type="entry name" value="Penicillin binding protein dimerisation domain"/>
    <property type="match status" value="1"/>
</dbReference>
<keyword evidence="15" id="KW-0961">Cell wall biogenesis/degradation</keyword>
<evidence type="ECO:0000313" key="20">
    <source>
        <dbReference type="EMBL" id="VEA71827.1"/>
    </source>
</evidence>
<keyword evidence="20" id="KW-0808">Transferase</keyword>
<evidence type="ECO:0000256" key="7">
    <source>
        <dbReference type="ARBA" id="ARBA00022692"/>
    </source>
</evidence>
<evidence type="ECO:0000256" key="3">
    <source>
        <dbReference type="ARBA" id="ARBA00022519"/>
    </source>
</evidence>
<dbReference type="Proteomes" id="UP000271603">
    <property type="component" value="Chromosome"/>
</dbReference>
<name>A0A3S4GL42_SERRU</name>
<dbReference type="Gene3D" id="3.90.1310.10">
    <property type="entry name" value="Penicillin-binding protein 2a (Domain 2)"/>
    <property type="match status" value="1"/>
</dbReference>
<evidence type="ECO:0000256" key="11">
    <source>
        <dbReference type="ARBA" id="ARBA00022989"/>
    </source>
</evidence>
<feature type="transmembrane region" description="Helical" evidence="17">
    <location>
        <begin position="21"/>
        <end position="43"/>
    </location>
</feature>
<dbReference type="GO" id="GO:0000917">
    <property type="term" value="P:division septum assembly"/>
    <property type="evidence" value="ECO:0007669"/>
    <property type="project" value="UniProtKB-KW"/>
</dbReference>
<dbReference type="GO" id="GO:0008658">
    <property type="term" value="F:penicillin binding"/>
    <property type="evidence" value="ECO:0007669"/>
    <property type="project" value="InterPro"/>
</dbReference>
<dbReference type="GO" id="GO:0016757">
    <property type="term" value="F:glycosyltransferase activity"/>
    <property type="evidence" value="ECO:0007669"/>
    <property type="project" value="UniProtKB-KW"/>
</dbReference>
<evidence type="ECO:0000256" key="1">
    <source>
        <dbReference type="ARBA" id="ARBA00004377"/>
    </source>
</evidence>
<dbReference type="GO" id="GO:0005886">
    <property type="term" value="C:plasma membrane"/>
    <property type="evidence" value="ECO:0007669"/>
    <property type="project" value="UniProtKB-SubCell"/>
</dbReference>
<evidence type="ECO:0000259" key="18">
    <source>
        <dbReference type="Pfam" id="PF00905"/>
    </source>
</evidence>
<dbReference type="SUPFAM" id="SSF56601">
    <property type="entry name" value="beta-lactamase/transpeptidase-like"/>
    <property type="match status" value="1"/>
</dbReference>
<organism evidence="20 21">
    <name type="scientific">Serratia rubidaea</name>
    <name type="common">Serratia marinorubra</name>
    <dbReference type="NCBI Taxonomy" id="61652"/>
    <lineage>
        <taxon>Bacteria</taxon>
        <taxon>Pseudomonadati</taxon>
        <taxon>Pseudomonadota</taxon>
        <taxon>Gammaproteobacteria</taxon>
        <taxon>Enterobacterales</taxon>
        <taxon>Yersiniaceae</taxon>
        <taxon>Serratia</taxon>
    </lineage>
</organism>
<keyword evidence="2" id="KW-1003">Cell membrane</keyword>
<dbReference type="Gene3D" id="3.30.450.330">
    <property type="match status" value="1"/>
</dbReference>
<proteinExistence type="predicted"/>
<dbReference type="GO" id="GO:0004180">
    <property type="term" value="F:carboxypeptidase activity"/>
    <property type="evidence" value="ECO:0007669"/>
    <property type="project" value="UniProtKB-KW"/>
</dbReference>
<dbReference type="Pfam" id="PF03717">
    <property type="entry name" value="PBP_dimer"/>
    <property type="match status" value="1"/>
</dbReference>
<evidence type="ECO:0000256" key="12">
    <source>
        <dbReference type="ARBA" id="ARBA00023136"/>
    </source>
</evidence>
<evidence type="ECO:0000256" key="16">
    <source>
        <dbReference type="ARBA" id="ARBA00075727"/>
    </source>
</evidence>
<evidence type="ECO:0000256" key="15">
    <source>
        <dbReference type="ARBA" id="ARBA00023316"/>
    </source>
</evidence>
<keyword evidence="11 17" id="KW-1133">Transmembrane helix</keyword>
<gene>
    <name evidence="20" type="primary">ftsI_1</name>
    <name evidence="20" type="ORF">NCTC9419_03401</name>
</gene>
<evidence type="ECO:0000256" key="9">
    <source>
        <dbReference type="ARBA" id="ARBA00022960"/>
    </source>
</evidence>
<keyword evidence="4" id="KW-0132">Cell division</keyword>
<evidence type="ECO:0000256" key="13">
    <source>
        <dbReference type="ARBA" id="ARBA00023210"/>
    </source>
</evidence>
<feature type="domain" description="Penicillin-binding protein transpeptidase" evidence="18">
    <location>
        <begin position="259"/>
        <end position="401"/>
    </location>
</feature>
<evidence type="ECO:0000256" key="5">
    <source>
        <dbReference type="ARBA" id="ARBA00022645"/>
    </source>
</evidence>
<evidence type="ECO:0000256" key="14">
    <source>
        <dbReference type="ARBA" id="ARBA00023306"/>
    </source>
</evidence>
<dbReference type="STRING" id="61652.AXX16_4394"/>
<evidence type="ECO:0000256" key="10">
    <source>
        <dbReference type="ARBA" id="ARBA00022984"/>
    </source>
</evidence>